<accession>A0A803PWG9</accession>
<protein>
    <recommendedName>
        <fullName evidence="3">RNase H type-1 domain-containing protein</fullName>
    </recommendedName>
</protein>
<dbReference type="AlphaFoldDB" id="A0A803PWG9"/>
<dbReference type="Gramene" id="evm.model.06.1936">
    <property type="protein sequence ID" value="cds.evm.model.06.1936"/>
    <property type="gene ID" value="evm.TU.06.1936"/>
</dbReference>
<proteinExistence type="predicted"/>
<reference evidence="1" key="1">
    <citation type="submission" date="2018-11" db="EMBL/GenBank/DDBJ databases">
        <authorList>
            <person name="Grassa J C."/>
        </authorList>
    </citation>
    <scope>NUCLEOTIDE SEQUENCE [LARGE SCALE GENOMIC DNA]</scope>
</reference>
<sequence>MEELELGKGLLHLMNGSLGTVNKLEWSLGLRESVASDEGEESNGLTGAGWHLEEAVALGVERSLEFKHISVLLWAQRFIRDINYQLSFFPGASLNHISRHSNAAAHGLARFAFRVDSDYVWRANIPGPIHAIVNELIH</sequence>
<evidence type="ECO:0000313" key="2">
    <source>
        <dbReference type="Proteomes" id="UP000596661"/>
    </source>
</evidence>
<reference evidence="1" key="2">
    <citation type="submission" date="2021-03" db="UniProtKB">
        <authorList>
            <consortium name="EnsemblPlants"/>
        </authorList>
    </citation>
    <scope>IDENTIFICATION</scope>
</reference>
<keyword evidence="2" id="KW-1185">Reference proteome</keyword>
<dbReference type="EnsemblPlants" id="evm.model.06.1936">
    <property type="protein sequence ID" value="cds.evm.model.06.1936"/>
    <property type="gene ID" value="evm.TU.06.1936"/>
</dbReference>
<dbReference type="Proteomes" id="UP000596661">
    <property type="component" value="Chromosome 6"/>
</dbReference>
<name>A0A803PWG9_CANSA</name>
<dbReference type="EMBL" id="UZAU01000619">
    <property type="status" value="NOT_ANNOTATED_CDS"/>
    <property type="molecule type" value="Genomic_DNA"/>
</dbReference>
<organism evidence="1 2">
    <name type="scientific">Cannabis sativa</name>
    <name type="common">Hemp</name>
    <name type="synonym">Marijuana</name>
    <dbReference type="NCBI Taxonomy" id="3483"/>
    <lineage>
        <taxon>Eukaryota</taxon>
        <taxon>Viridiplantae</taxon>
        <taxon>Streptophyta</taxon>
        <taxon>Embryophyta</taxon>
        <taxon>Tracheophyta</taxon>
        <taxon>Spermatophyta</taxon>
        <taxon>Magnoliopsida</taxon>
        <taxon>eudicotyledons</taxon>
        <taxon>Gunneridae</taxon>
        <taxon>Pentapetalae</taxon>
        <taxon>rosids</taxon>
        <taxon>fabids</taxon>
        <taxon>Rosales</taxon>
        <taxon>Cannabaceae</taxon>
        <taxon>Cannabis</taxon>
    </lineage>
</organism>
<evidence type="ECO:0000313" key="1">
    <source>
        <dbReference type="EnsemblPlants" id="cds.evm.model.06.1936"/>
    </source>
</evidence>
<evidence type="ECO:0008006" key="3">
    <source>
        <dbReference type="Google" id="ProtNLM"/>
    </source>
</evidence>